<dbReference type="Gene3D" id="3.40.50.150">
    <property type="entry name" value="Vaccinia Virus protein VP39"/>
    <property type="match status" value="1"/>
</dbReference>
<dbReference type="SUPFAM" id="SSF53335">
    <property type="entry name" value="S-adenosyl-L-methionine-dependent methyltransferases"/>
    <property type="match status" value="1"/>
</dbReference>
<accession>A0A8S5Q0B9</accession>
<protein>
    <submittedName>
        <fullName evidence="1">DNA methyltransferase</fullName>
    </submittedName>
</protein>
<dbReference type="GO" id="GO:0032259">
    <property type="term" value="P:methylation"/>
    <property type="evidence" value="ECO:0007669"/>
    <property type="project" value="UniProtKB-KW"/>
</dbReference>
<dbReference type="GO" id="GO:0008168">
    <property type="term" value="F:methyltransferase activity"/>
    <property type="evidence" value="ECO:0007669"/>
    <property type="project" value="UniProtKB-KW"/>
</dbReference>
<evidence type="ECO:0000313" key="1">
    <source>
        <dbReference type="EMBL" id="DAE12766.1"/>
    </source>
</evidence>
<dbReference type="EMBL" id="BK015556">
    <property type="protein sequence ID" value="DAE12766.1"/>
    <property type="molecule type" value="Genomic_DNA"/>
</dbReference>
<keyword evidence="1" id="KW-0489">Methyltransferase</keyword>
<reference evidence="1" key="1">
    <citation type="journal article" date="2021" name="Proc. Natl. Acad. Sci. U.S.A.">
        <title>A Catalog of Tens of Thousands of Viruses from Human Metagenomes Reveals Hidden Associations with Chronic Diseases.</title>
        <authorList>
            <person name="Tisza M.J."/>
            <person name="Buck C.B."/>
        </authorList>
    </citation>
    <scope>NUCLEOTIDE SEQUENCE</scope>
    <source>
        <strain evidence="1">CtL053</strain>
    </source>
</reference>
<organism evidence="1">
    <name type="scientific">Siphoviridae sp. ctL053</name>
    <dbReference type="NCBI Taxonomy" id="2825448"/>
    <lineage>
        <taxon>Viruses</taxon>
        <taxon>Duplodnaviria</taxon>
        <taxon>Heunggongvirae</taxon>
        <taxon>Uroviricota</taxon>
        <taxon>Caudoviricetes</taxon>
    </lineage>
</organism>
<sequence length="259" mass="30041">MIVWALFDSGNGSYTKAIKTLNSSGGTNIEVYPIGIDIENKNNHFIHLNLADYTRLFGDNALFDTLDKLPHPDLIIASPPCESWSVASAMDRGNACWKQEQGDGLFEPQIPLSRFTIRYARDFDNYQYYPDKQLMKRINGELCAFNAVEIIKRYKPKFWIIENPAYGRLWEYIEVVLGFKLPYENHTRYNNYDYPVSKPTRFSGNINLNLKNEKIPNELDFKKDFSGSYNERSNIPQKLVMEILKKVKKELEDEEAGID</sequence>
<keyword evidence="1" id="KW-0808">Transferase</keyword>
<dbReference type="InterPro" id="IPR029063">
    <property type="entry name" value="SAM-dependent_MTases_sf"/>
</dbReference>
<name>A0A8S5Q0B9_9CAUD</name>
<proteinExistence type="predicted"/>